<feature type="domain" description="RNA polymerase sigma-70 region 2" evidence="6">
    <location>
        <begin position="10"/>
        <end position="72"/>
    </location>
</feature>
<dbReference type="Gene3D" id="1.10.10.10">
    <property type="entry name" value="Winged helix-like DNA-binding domain superfamily/Winged helix DNA-binding domain"/>
    <property type="match status" value="1"/>
</dbReference>
<evidence type="ECO:0000313" key="8">
    <source>
        <dbReference type="EMBL" id="MBB6513555.1"/>
    </source>
</evidence>
<reference evidence="8 9" key="1">
    <citation type="submission" date="2020-08" db="EMBL/GenBank/DDBJ databases">
        <title>Genomic Encyclopedia of Type Strains, Phase IV (KMG-IV): sequencing the most valuable type-strain genomes for metagenomic binning, comparative biology and taxonomic classification.</title>
        <authorList>
            <person name="Goeker M."/>
        </authorList>
    </citation>
    <scope>NUCLEOTIDE SEQUENCE [LARGE SCALE GENOMIC DNA]</scope>
    <source>
        <strain evidence="8 9">DSM 11805</strain>
    </source>
</reference>
<keyword evidence="2" id="KW-0805">Transcription regulation</keyword>
<dbReference type="InterPro" id="IPR039425">
    <property type="entry name" value="RNA_pol_sigma-70-like"/>
</dbReference>
<accession>A0A841RQS1</accession>
<sequence length="163" mass="19589">MDLEQIYILYFHDLYRYLFSLTRNHSETEDLIQETFTKAHIVLLTNDIKEIKPWLFKVGYYTFIDRTRKDKRYVFTEDFYQVDQNTPESVLVEKDSFEELLEYLDKIKPIEKQAILLCDFHDCTNQQAADILNLNLNTIKSHLARGRKKLRKILIEEETNGFL</sequence>
<dbReference type="CDD" id="cd06171">
    <property type="entry name" value="Sigma70_r4"/>
    <property type="match status" value="1"/>
</dbReference>
<evidence type="ECO:0000256" key="5">
    <source>
        <dbReference type="ARBA" id="ARBA00023163"/>
    </source>
</evidence>
<protein>
    <submittedName>
        <fullName evidence="8">RNA polymerase sigma-70 factor (ECF subfamily)</fullName>
    </submittedName>
</protein>
<evidence type="ECO:0000259" key="7">
    <source>
        <dbReference type="Pfam" id="PF08281"/>
    </source>
</evidence>
<evidence type="ECO:0000256" key="2">
    <source>
        <dbReference type="ARBA" id="ARBA00023015"/>
    </source>
</evidence>
<dbReference type="InterPro" id="IPR013249">
    <property type="entry name" value="RNA_pol_sigma70_r4_t2"/>
</dbReference>
<dbReference type="PANTHER" id="PTHR43133:SF52">
    <property type="entry name" value="ECF RNA POLYMERASE SIGMA FACTOR SIGL"/>
    <property type="match status" value="1"/>
</dbReference>
<evidence type="ECO:0000256" key="3">
    <source>
        <dbReference type="ARBA" id="ARBA00023082"/>
    </source>
</evidence>
<dbReference type="NCBIfam" id="TIGR02937">
    <property type="entry name" value="sigma70-ECF"/>
    <property type="match status" value="1"/>
</dbReference>
<keyword evidence="5" id="KW-0804">Transcription</keyword>
<dbReference type="GO" id="GO:0003677">
    <property type="term" value="F:DNA binding"/>
    <property type="evidence" value="ECO:0007669"/>
    <property type="project" value="UniProtKB-KW"/>
</dbReference>
<dbReference type="InterPro" id="IPR013325">
    <property type="entry name" value="RNA_pol_sigma_r2"/>
</dbReference>
<dbReference type="NCBIfam" id="NF007226">
    <property type="entry name" value="PRK09644.1"/>
    <property type="match status" value="1"/>
</dbReference>
<organism evidence="8 9">
    <name type="scientific">Gracilibacillus halotolerans</name>
    <dbReference type="NCBI Taxonomy" id="74386"/>
    <lineage>
        <taxon>Bacteria</taxon>
        <taxon>Bacillati</taxon>
        <taxon>Bacillota</taxon>
        <taxon>Bacilli</taxon>
        <taxon>Bacillales</taxon>
        <taxon>Bacillaceae</taxon>
        <taxon>Gracilibacillus</taxon>
    </lineage>
</organism>
<dbReference type="RefSeq" id="WP_184248948.1">
    <property type="nucleotide sequence ID" value="NZ_BAAACU010000005.1"/>
</dbReference>
<dbReference type="InterPro" id="IPR013324">
    <property type="entry name" value="RNA_pol_sigma_r3/r4-like"/>
</dbReference>
<dbReference type="Gene3D" id="1.10.1740.10">
    <property type="match status" value="1"/>
</dbReference>
<dbReference type="GO" id="GO:0016987">
    <property type="term" value="F:sigma factor activity"/>
    <property type="evidence" value="ECO:0007669"/>
    <property type="project" value="UniProtKB-KW"/>
</dbReference>
<dbReference type="Pfam" id="PF08281">
    <property type="entry name" value="Sigma70_r4_2"/>
    <property type="match status" value="1"/>
</dbReference>
<dbReference type="SUPFAM" id="SSF88659">
    <property type="entry name" value="Sigma3 and sigma4 domains of RNA polymerase sigma factors"/>
    <property type="match status" value="1"/>
</dbReference>
<evidence type="ECO:0000256" key="4">
    <source>
        <dbReference type="ARBA" id="ARBA00023125"/>
    </source>
</evidence>
<name>A0A841RQS1_9BACI</name>
<evidence type="ECO:0000259" key="6">
    <source>
        <dbReference type="Pfam" id="PF04542"/>
    </source>
</evidence>
<evidence type="ECO:0000313" key="9">
    <source>
        <dbReference type="Proteomes" id="UP000572212"/>
    </source>
</evidence>
<dbReference type="InterPro" id="IPR007627">
    <property type="entry name" value="RNA_pol_sigma70_r2"/>
</dbReference>
<dbReference type="EMBL" id="JACHON010000013">
    <property type="protein sequence ID" value="MBB6513555.1"/>
    <property type="molecule type" value="Genomic_DNA"/>
</dbReference>
<dbReference type="InterPro" id="IPR036388">
    <property type="entry name" value="WH-like_DNA-bd_sf"/>
</dbReference>
<evidence type="ECO:0000256" key="1">
    <source>
        <dbReference type="ARBA" id="ARBA00010641"/>
    </source>
</evidence>
<dbReference type="Pfam" id="PF04542">
    <property type="entry name" value="Sigma70_r2"/>
    <property type="match status" value="1"/>
</dbReference>
<dbReference type="AlphaFoldDB" id="A0A841RQS1"/>
<gene>
    <name evidence="8" type="ORF">GGQ92_002367</name>
</gene>
<keyword evidence="9" id="KW-1185">Reference proteome</keyword>
<dbReference type="Proteomes" id="UP000572212">
    <property type="component" value="Unassembled WGS sequence"/>
</dbReference>
<comment type="similarity">
    <text evidence="1">Belongs to the sigma-70 factor family. ECF subfamily.</text>
</comment>
<proteinExistence type="inferred from homology"/>
<dbReference type="GO" id="GO:0006352">
    <property type="term" value="P:DNA-templated transcription initiation"/>
    <property type="evidence" value="ECO:0007669"/>
    <property type="project" value="InterPro"/>
</dbReference>
<feature type="domain" description="RNA polymerase sigma factor 70 region 4 type 2" evidence="7">
    <location>
        <begin position="98"/>
        <end position="150"/>
    </location>
</feature>
<comment type="caution">
    <text evidence="8">The sequence shown here is derived from an EMBL/GenBank/DDBJ whole genome shotgun (WGS) entry which is preliminary data.</text>
</comment>
<keyword evidence="3" id="KW-0731">Sigma factor</keyword>
<dbReference type="InterPro" id="IPR014284">
    <property type="entry name" value="RNA_pol_sigma-70_dom"/>
</dbReference>
<dbReference type="PANTHER" id="PTHR43133">
    <property type="entry name" value="RNA POLYMERASE ECF-TYPE SIGMA FACTO"/>
    <property type="match status" value="1"/>
</dbReference>
<keyword evidence="4" id="KW-0238">DNA-binding</keyword>
<dbReference type="SUPFAM" id="SSF88946">
    <property type="entry name" value="Sigma2 domain of RNA polymerase sigma factors"/>
    <property type="match status" value="1"/>
</dbReference>